<dbReference type="SUPFAM" id="SSF57850">
    <property type="entry name" value="RING/U-box"/>
    <property type="match status" value="1"/>
</dbReference>
<feature type="region of interest" description="Disordered" evidence="4">
    <location>
        <begin position="242"/>
        <end position="335"/>
    </location>
</feature>
<dbReference type="Pfam" id="PF12906">
    <property type="entry name" value="RINGv"/>
    <property type="match status" value="1"/>
</dbReference>
<dbReference type="STRING" id="564608.C1NA83"/>
<dbReference type="PROSITE" id="PS51292">
    <property type="entry name" value="ZF_RING_CH"/>
    <property type="match status" value="1"/>
</dbReference>
<dbReference type="OrthoDB" id="496970at2759"/>
<keyword evidence="7" id="KW-1185">Reference proteome</keyword>
<feature type="domain" description="RING-CH-type" evidence="5">
    <location>
        <begin position="3"/>
        <end position="66"/>
    </location>
</feature>
<evidence type="ECO:0000313" key="7">
    <source>
        <dbReference type="Proteomes" id="UP000001876"/>
    </source>
</evidence>
<evidence type="ECO:0000256" key="1">
    <source>
        <dbReference type="ARBA" id="ARBA00022723"/>
    </source>
</evidence>
<dbReference type="RefSeq" id="XP_003064861.1">
    <property type="nucleotide sequence ID" value="XM_003064815.1"/>
</dbReference>
<evidence type="ECO:0000259" key="5">
    <source>
        <dbReference type="PROSITE" id="PS51292"/>
    </source>
</evidence>
<dbReference type="GeneID" id="9690189"/>
<feature type="region of interest" description="Disordered" evidence="4">
    <location>
        <begin position="81"/>
        <end position="159"/>
    </location>
</feature>
<reference evidence="6 7" key="1">
    <citation type="journal article" date="2009" name="Science">
        <title>Green evolution and dynamic adaptations revealed by genomes of the marine picoeukaryotes Micromonas.</title>
        <authorList>
            <person name="Worden A.Z."/>
            <person name="Lee J.H."/>
            <person name="Mock T."/>
            <person name="Rouze P."/>
            <person name="Simmons M.P."/>
            <person name="Aerts A.L."/>
            <person name="Allen A.E."/>
            <person name="Cuvelier M.L."/>
            <person name="Derelle E."/>
            <person name="Everett M.V."/>
            <person name="Foulon E."/>
            <person name="Grimwood J."/>
            <person name="Gundlach H."/>
            <person name="Henrissat B."/>
            <person name="Napoli C."/>
            <person name="McDonald S.M."/>
            <person name="Parker M.S."/>
            <person name="Rombauts S."/>
            <person name="Salamov A."/>
            <person name="Von Dassow P."/>
            <person name="Badger J.H."/>
            <person name="Coutinho P.M."/>
            <person name="Demir E."/>
            <person name="Dubchak I."/>
            <person name="Gentemann C."/>
            <person name="Eikrem W."/>
            <person name="Gready J.E."/>
            <person name="John U."/>
            <person name="Lanier W."/>
            <person name="Lindquist E.A."/>
            <person name="Lucas S."/>
            <person name="Mayer K.F."/>
            <person name="Moreau H."/>
            <person name="Not F."/>
            <person name="Otillar R."/>
            <person name="Panaud O."/>
            <person name="Pangilinan J."/>
            <person name="Paulsen I."/>
            <person name="Piegu B."/>
            <person name="Poliakov A."/>
            <person name="Robbens S."/>
            <person name="Schmutz J."/>
            <person name="Toulza E."/>
            <person name="Wyss T."/>
            <person name="Zelensky A."/>
            <person name="Zhou K."/>
            <person name="Armbrust E.V."/>
            <person name="Bhattacharya D."/>
            <person name="Goodenough U.W."/>
            <person name="Van de Peer Y."/>
            <person name="Grigoriev I.V."/>
        </authorList>
    </citation>
    <scope>NUCLEOTIDE SEQUENCE [LARGE SCALE GENOMIC DNA]</scope>
    <source>
        <strain evidence="6 7">CCMP1545</strain>
    </source>
</reference>
<name>C1NA83_MICPC</name>
<feature type="compositionally biased region" description="Acidic residues" evidence="4">
    <location>
        <begin position="81"/>
        <end position="90"/>
    </location>
</feature>
<dbReference type="GO" id="GO:0008270">
    <property type="term" value="F:zinc ion binding"/>
    <property type="evidence" value="ECO:0007669"/>
    <property type="project" value="UniProtKB-KW"/>
</dbReference>
<evidence type="ECO:0000313" key="6">
    <source>
        <dbReference type="EMBL" id="EEH51195.1"/>
    </source>
</evidence>
<evidence type="ECO:0000256" key="2">
    <source>
        <dbReference type="ARBA" id="ARBA00022771"/>
    </source>
</evidence>
<dbReference type="Proteomes" id="UP000001876">
    <property type="component" value="Unassembled WGS sequence"/>
</dbReference>
<dbReference type="eggNOG" id="ENOG502SNXU">
    <property type="taxonomic scope" value="Eukaryota"/>
</dbReference>
<dbReference type="OMA" id="ARCMARW"/>
<accession>C1NA83</accession>
<proteinExistence type="predicted"/>
<dbReference type="KEGG" id="mpp:MICPUCDRAFT_49333"/>
<dbReference type="Gene3D" id="3.30.40.10">
    <property type="entry name" value="Zinc/RING finger domain, C3HC4 (zinc finger)"/>
    <property type="match status" value="1"/>
</dbReference>
<evidence type="ECO:0000256" key="3">
    <source>
        <dbReference type="ARBA" id="ARBA00022833"/>
    </source>
</evidence>
<organism evidence="7">
    <name type="scientific">Micromonas pusilla (strain CCMP1545)</name>
    <name type="common">Picoplanktonic green alga</name>
    <dbReference type="NCBI Taxonomy" id="564608"/>
    <lineage>
        <taxon>Eukaryota</taxon>
        <taxon>Viridiplantae</taxon>
        <taxon>Chlorophyta</taxon>
        <taxon>Mamiellophyceae</taxon>
        <taxon>Mamiellales</taxon>
        <taxon>Mamiellaceae</taxon>
        <taxon>Micromonas</taxon>
    </lineage>
</organism>
<dbReference type="InterPro" id="IPR011016">
    <property type="entry name" value="Znf_RING-CH"/>
</dbReference>
<dbReference type="AlphaFoldDB" id="C1NA83"/>
<protein>
    <submittedName>
        <fullName evidence="6">Predicted protein</fullName>
    </submittedName>
</protein>
<keyword evidence="1" id="KW-0479">Metal-binding</keyword>
<feature type="compositionally biased region" description="Low complexity" evidence="4">
    <location>
        <begin position="114"/>
        <end position="147"/>
    </location>
</feature>
<feature type="compositionally biased region" description="Low complexity" evidence="4">
    <location>
        <begin position="252"/>
        <end position="262"/>
    </location>
</feature>
<keyword evidence="3" id="KW-0862">Zinc</keyword>
<keyword evidence="2" id="KW-0863">Zinc-finger</keyword>
<dbReference type="InterPro" id="IPR013083">
    <property type="entry name" value="Znf_RING/FYVE/PHD"/>
</dbReference>
<dbReference type="SMART" id="SM00744">
    <property type="entry name" value="RINGv"/>
    <property type="match status" value="1"/>
</dbReference>
<sequence length="335" mass="35550">MSSSGGEEEACWICLDDRSDEHDELLKPCACPRWVHARCMARWQLQCSGKSEEAACKFCDAPLPDWREALFKDIIDAADADDAADDDDDDARGKKKRGAQKRASDGKKGRAGRTGRASAPGALSDANDAFGSGSGSDDSATTTTATAPSRRESSPPTLKASGDIIVKFNNMSFRCKVRTGQEGLSDFMEQIREKCGIPEDKMGQLNLTYRCKDPSTGSQMTLEGVNESAFDAAVLCSAAQDKKRASSGGKGSTSSSVGSTSSAHKRSLDGGGGGARSSHRVAAAGRPSLDETRASVATSARQPGRVARWFGRRRSTSSSREQQVEETALYRSGAA</sequence>
<dbReference type="EMBL" id="GG663752">
    <property type="protein sequence ID" value="EEH51195.1"/>
    <property type="molecule type" value="Genomic_DNA"/>
</dbReference>
<gene>
    <name evidence="6" type="ORF">MICPUCDRAFT_49333</name>
</gene>
<evidence type="ECO:0000256" key="4">
    <source>
        <dbReference type="SAM" id="MobiDB-lite"/>
    </source>
</evidence>